<dbReference type="SMART" id="SM00490">
    <property type="entry name" value="HELICc"/>
    <property type="match status" value="1"/>
</dbReference>
<dbReference type="InterPro" id="IPR000330">
    <property type="entry name" value="SNF2_N"/>
</dbReference>
<dbReference type="Pfam" id="PF00271">
    <property type="entry name" value="Helicase_C"/>
    <property type="match status" value="1"/>
</dbReference>
<dbReference type="OrthoDB" id="9760715at2"/>
<dbReference type="CDD" id="cd18012">
    <property type="entry name" value="DEXQc_arch_SWI2_SNF2"/>
    <property type="match status" value="1"/>
</dbReference>
<dbReference type="Pfam" id="PF08455">
    <property type="entry name" value="SNF2_assoc"/>
    <property type="match status" value="1"/>
</dbReference>
<proteinExistence type="predicted"/>
<dbReference type="GO" id="GO:0008270">
    <property type="term" value="F:zinc ion binding"/>
    <property type="evidence" value="ECO:0007669"/>
    <property type="project" value="UniProtKB-KW"/>
</dbReference>
<gene>
    <name evidence="6" type="ORF">ERL59_14485</name>
</gene>
<dbReference type="GO" id="GO:0005524">
    <property type="term" value="F:ATP binding"/>
    <property type="evidence" value="ECO:0007669"/>
    <property type="project" value="InterPro"/>
</dbReference>
<keyword evidence="2" id="KW-0862">Zinc</keyword>
<dbReference type="PANTHER" id="PTHR10799">
    <property type="entry name" value="SNF2/RAD54 HELICASE FAMILY"/>
    <property type="match status" value="1"/>
</dbReference>
<dbReference type="Pfam" id="PF00176">
    <property type="entry name" value="SNF2-rel_dom"/>
    <property type="match status" value="1"/>
</dbReference>
<feature type="domain" description="SWIM-type" evidence="3">
    <location>
        <begin position="59"/>
        <end position="97"/>
    </location>
</feature>
<dbReference type="FunFam" id="3.40.50.300:FF:000533">
    <property type="entry name" value="Helicase, Snf2 family"/>
    <property type="match status" value="1"/>
</dbReference>
<evidence type="ECO:0000256" key="1">
    <source>
        <dbReference type="ARBA" id="ARBA00022801"/>
    </source>
</evidence>
<comment type="caution">
    <text evidence="6">The sequence shown here is derived from an EMBL/GenBank/DDBJ whole genome shotgun (WGS) entry which is preliminary data.</text>
</comment>
<dbReference type="PROSITE" id="PS50966">
    <property type="entry name" value="ZF_SWIM"/>
    <property type="match status" value="1"/>
</dbReference>
<dbReference type="InterPro" id="IPR014001">
    <property type="entry name" value="Helicase_ATP-bd"/>
</dbReference>
<dbReference type="GO" id="GO:0016787">
    <property type="term" value="F:hydrolase activity"/>
    <property type="evidence" value="ECO:0007669"/>
    <property type="project" value="UniProtKB-KW"/>
</dbReference>
<dbReference type="InterPro" id="IPR001650">
    <property type="entry name" value="Helicase_C-like"/>
</dbReference>
<dbReference type="Gene3D" id="3.40.50.10810">
    <property type="entry name" value="Tandem AAA-ATPase domain"/>
    <property type="match status" value="1"/>
</dbReference>
<evidence type="ECO:0000259" key="3">
    <source>
        <dbReference type="PROSITE" id="PS50966"/>
    </source>
</evidence>
<dbReference type="SUPFAM" id="SSF52540">
    <property type="entry name" value="P-loop containing nucleoside triphosphate hydrolases"/>
    <property type="match status" value="2"/>
</dbReference>
<dbReference type="InterPro" id="IPR038718">
    <property type="entry name" value="SNF2-like_sf"/>
</dbReference>
<dbReference type="SMART" id="SM00487">
    <property type="entry name" value="DEXDc"/>
    <property type="match status" value="1"/>
</dbReference>
<protein>
    <submittedName>
        <fullName evidence="6">Helicase SNF2</fullName>
    </submittedName>
</protein>
<keyword evidence="6" id="KW-0547">Nucleotide-binding</keyword>
<evidence type="ECO:0000259" key="5">
    <source>
        <dbReference type="PROSITE" id="PS51194"/>
    </source>
</evidence>
<dbReference type="GO" id="GO:0004386">
    <property type="term" value="F:helicase activity"/>
    <property type="evidence" value="ECO:0007669"/>
    <property type="project" value="UniProtKB-KW"/>
</dbReference>
<dbReference type="AlphaFoldDB" id="A0A6N9Q5L2"/>
<dbReference type="RefSeq" id="WP_160646959.1">
    <property type="nucleotide sequence ID" value="NZ_SIJB01000029.1"/>
</dbReference>
<feature type="domain" description="Helicase ATP-binding" evidence="4">
    <location>
        <begin position="652"/>
        <end position="815"/>
    </location>
</feature>
<dbReference type="Pfam" id="PF04434">
    <property type="entry name" value="SWIM"/>
    <property type="match status" value="1"/>
</dbReference>
<dbReference type="InterPro" id="IPR049730">
    <property type="entry name" value="SNF2/RAD54-like_C"/>
</dbReference>
<keyword evidence="2" id="KW-0863">Zinc-finger</keyword>
<organism evidence="6 7">
    <name type="scientific">Chengkuizengella marina</name>
    <dbReference type="NCBI Taxonomy" id="2507566"/>
    <lineage>
        <taxon>Bacteria</taxon>
        <taxon>Bacillati</taxon>
        <taxon>Bacillota</taxon>
        <taxon>Bacilli</taxon>
        <taxon>Bacillales</taxon>
        <taxon>Paenibacillaceae</taxon>
        <taxon>Chengkuizengella</taxon>
    </lineage>
</organism>
<keyword evidence="1" id="KW-0378">Hydrolase</keyword>
<feature type="domain" description="Helicase C-terminal" evidence="5">
    <location>
        <begin position="925"/>
        <end position="1082"/>
    </location>
</feature>
<dbReference type="PROSITE" id="PS51192">
    <property type="entry name" value="HELICASE_ATP_BIND_1"/>
    <property type="match status" value="1"/>
</dbReference>
<dbReference type="CDD" id="cd18793">
    <property type="entry name" value="SF2_C_SNF"/>
    <property type="match status" value="1"/>
</dbReference>
<name>A0A6N9Q5L2_9BACL</name>
<accession>A0A6N9Q5L2</accession>
<dbReference type="InterPro" id="IPR007527">
    <property type="entry name" value="Znf_SWIM"/>
</dbReference>
<keyword evidence="6" id="KW-0347">Helicase</keyword>
<keyword evidence="6" id="KW-0067">ATP-binding</keyword>
<evidence type="ECO:0000313" key="6">
    <source>
        <dbReference type="EMBL" id="NBI30155.1"/>
    </source>
</evidence>
<sequence length="1092" mass="127332">MNGILFGLTVEEIQNLADDMTVYNRGYSYWKNGYVTKLNFIRRETLCEALVEGNHKYNVRVQMDDHSKDLHVQCDCPAHNGYYNYCKHIIATLLKINELETSGQLLKYYEQKQNGVQNYEPPSIPKRDQVATDRMIQLFEKYHINNEQEYENKRDIMSVEYTCNIMDSIDSGSLLTLELKVGISHTYIVRNMREFLTALFNNKPYIFTKKFTYDPNENQLEKEDLEIFKILQEIIENEAFYGETSAYSYVINSSNRDRFLRIPPHRSDELLSKLINRNINVESGWDRYIHIQIVDEVPPFYFQLDKFNKSDFLLKLKGFDSVVFLESYGYIFQEGTFYRVYHTQFQMLLDLKKEFRSQSQLLINREQIEGVISNVVPNLNKIGKVEIADHISDQLINPPLIVKLKVDKENDLLSSSLEYHYGDIVIEPLQRVISNKEQDLILMRNVEKENEVMSLIENTPFKWNGERLYIDDEYDMFQFLYEDLPKLEKIAEIYISSSAKELLPNEDFVPKTNMDINPSTNLFEVKFEMDGIDSEEVYQILQSVIEKKKYVRLTDGSFVSLQHEDFKGIRQLFDELEIQQSDIDGLTIQTNTMRGLQVEEIINQNKSTVKIGRDFRQLLDHIKHPDNLEFEPPESLKSTLRDYQVFGFQWLKMLEHYHFGGILADDMGLGKTIQSISYILSDKESNVEMTEPTLIVSPASLIYNWKNEFQRFAPRLNVVVVAGDKQTRSDIMSDLSKVDVLVTSYPLIRRDIEIYQAHSFRILILDEAQNIKNIQTQTSQAVRKLKAARRFALSGTPIENSLDELWSIFQVILPGLFHGKQAFTQMSHEKISRIVKPFILRRMKKDVLKELPDKIETLQVSELTVEQKKLYLGYLDKIQHETREALLKGELQQNRMKILAGITRLRQLCCHPSLFIDNYEGSSGKLEQLLEIVNEAMDGGHRVLIFSQFTGMLKIIREELDQQQMDYFYLDGKTDKLERLNMTERFNQGEKEIFLVSLKAGGTGLNLTGADTVILYDLWWNPAVDEQAVDRAYRIGQKNVVQVNRLITQGTIEEKIVELQQKKKELIEKVIQPGETMLTGLSEDEIKEILNL</sequence>
<dbReference type="PROSITE" id="PS51194">
    <property type="entry name" value="HELICASE_CTER"/>
    <property type="match status" value="1"/>
</dbReference>
<reference evidence="6 7" key="1">
    <citation type="submission" date="2019-01" db="EMBL/GenBank/DDBJ databases">
        <title>Chengkuizengella sp. nov., isolated from deep-sea sediment of East Pacific Ocean.</title>
        <authorList>
            <person name="Yang J."/>
            <person name="Lai Q."/>
            <person name="Shao Z."/>
        </authorList>
    </citation>
    <scope>NUCLEOTIDE SEQUENCE [LARGE SCALE GENOMIC DNA]</scope>
    <source>
        <strain evidence="6 7">YPA3-1-1</strain>
    </source>
</reference>
<evidence type="ECO:0000256" key="2">
    <source>
        <dbReference type="PROSITE-ProRule" id="PRU00325"/>
    </source>
</evidence>
<dbReference type="InterPro" id="IPR027417">
    <property type="entry name" value="P-loop_NTPase"/>
</dbReference>
<evidence type="ECO:0000259" key="4">
    <source>
        <dbReference type="PROSITE" id="PS51192"/>
    </source>
</evidence>
<dbReference type="Proteomes" id="UP000448943">
    <property type="component" value="Unassembled WGS sequence"/>
</dbReference>
<keyword evidence="7" id="KW-1185">Reference proteome</keyword>
<dbReference type="Gene3D" id="3.40.50.300">
    <property type="entry name" value="P-loop containing nucleotide triphosphate hydrolases"/>
    <property type="match status" value="1"/>
</dbReference>
<keyword evidence="2" id="KW-0479">Metal-binding</keyword>
<dbReference type="EMBL" id="SIJB01000029">
    <property type="protein sequence ID" value="NBI30155.1"/>
    <property type="molecule type" value="Genomic_DNA"/>
</dbReference>
<evidence type="ECO:0000313" key="7">
    <source>
        <dbReference type="Proteomes" id="UP000448943"/>
    </source>
</evidence>
<dbReference type="InterPro" id="IPR013663">
    <property type="entry name" value="Helicase_SWF/SNF/SWI_bac"/>
</dbReference>